<dbReference type="PROSITE" id="PS00678">
    <property type="entry name" value="WD_REPEATS_1"/>
    <property type="match status" value="1"/>
</dbReference>
<feature type="repeat" description="WD" evidence="4">
    <location>
        <begin position="199"/>
        <end position="221"/>
    </location>
</feature>
<evidence type="ECO:0000259" key="8">
    <source>
        <dbReference type="Pfam" id="PF21031"/>
    </source>
</evidence>
<protein>
    <recommendedName>
        <fullName evidence="5">Pre-rRNA-processing protein IPI3</fullName>
    </recommendedName>
</protein>
<reference evidence="9 10" key="1">
    <citation type="journal article" date="2020" name="ISME J.">
        <title>Uncovering the hidden diversity of litter-decomposition mechanisms in mushroom-forming fungi.</title>
        <authorList>
            <person name="Floudas D."/>
            <person name="Bentzer J."/>
            <person name="Ahren D."/>
            <person name="Johansson T."/>
            <person name="Persson P."/>
            <person name="Tunlid A."/>
        </authorList>
    </citation>
    <scope>NUCLEOTIDE SEQUENCE [LARGE SCALE GENOMIC DNA]</scope>
    <source>
        <strain evidence="9 10">CBS 175.51</strain>
    </source>
</reference>
<dbReference type="InterPro" id="IPR045227">
    <property type="entry name" value="WDR18/Ipi3/RID3"/>
</dbReference>
<dbReference type="OrthoDB" id="756370at2759"/>
<keyword evidence="6" id="KW-0175">Coiled coil</keyword>
<dbReference type="InterPro" id="IPR015943">
    <property type="entry name" value="WD40/YVTN_repeat-like_dom_sf"/>
</dbReference>
<dbReference type="PANTHER" id="PTHR18763">
    <property type="entry name" value="WD-REPEAT PROTEIN 18"/>
    <property type="match status" value="1"/>
</dbReference>
<feature type="compositionally biased region" description="Basic and acidic residues" evidence="7">
    <location>
        <begin position="479"/>
        <end position="488"/>
    </location>
</feature>
<evidence type="ECO:0000256" key="4">
    <source>
        <dbReference type="PROSITE-ProRule" id="PRU00221"/>
    </source>
</evidence>
<dbReference type="InterPro" id="IPR049546">
    <property type="entry name" value="WDR54_beta_prop"/>
</dbReference>
<dbReference type="PROSITE" id="PS50082">
    <property type="entry name" value="WD_REPEATS_2"/>
    <property type="match status" value="2"/>
</dbReference>
<evidence type="ECO:0000256" key="1">
    <source>
        <dbReference type="ARBA" id="ARBA00010143"/>
    </source>
</evidence>
<keyword evidence="5" id="KW-0539">Nucleus</keyword>
<dbReference type="GO" id="GO:0120330">
    <property type="term" value="C:rixosome complex"/>
    <property type="evidence" value="ECO:0007669"/>
    <property type="project" value="UniProtKB-UniRule"/>
</dbReference>
<comment type="subunit">
    <text evidence="5">Component of the RIX1 complex, composed of IPI1, RIX1/IPI2 and IPI3 in a 1:2:2 stoichiometry. The complex interacts (via RIX1) with MDN1 (via its hexameric AAA ATPase ring) and the pre-60S ribosome particles.</text>
</comment>
<evidence type="ECO:0000313" key="10">
    <source>
        <dbReference type="Proteomes" id="UP000541558"/>
    </source>
</evidence>
<dbReference type="Pfam" id="PF00400">
    <property type="entry name" value="WD40"/>
    <property type="match status" value="1"/>
</dbReference>
<feature type="domain" description="WD repeat-containing protein 54 beta-propeller" evidence="8">
    <location>
        <begin position="65"/>
        <end position="161"/>
    </location>
</feature>
<dbReference type="PROSITE" id="PS50294">
    <property type="entry name" value="WD_REPEATS_REGION"/>
    <property type="match status" value="1"/>
</dbReference>
<dbReference type="Gene3D" id="2.130.10.10">
    <property type="entry name" value="YVTN repeat-like/Quinoprotein amine dehydrogenase"/>
    <property type="match status" value="2"/>
</dbReference>
<dbReference type="AlphaFoldDB" id="A0A8H5FH30"/>
<keyword evidence="10" id="KW-1185">Reference proteome</keyword>
<keyword evidence="2 4" id="KW-0853">WD repeat</keyword>
<dbReference type="EMBL" id="JAACJK010000059">
    <property type="protein sequence ID" value="KAF5336178.1"/>
    <property type="molecule type" value="Genomic_DNA"/>
</dbReference>
<dbReference type="PANTHER" id="PTHR18763:SF0">
    <property type="entry name" value="WD REPEAT-CONTAINING PROTEIN 18"/>
    <property type="match status" value="1"/>
</dbReference>
<accession>A0A8H5FH30</accession>
<feature type="coiled-coil region" evidence="6">
    <location>
        <begin position="440"/>
        <end position="467"/>
    </location>
</feature>
<keyword evidence="5" id="KW-0698">rRNA processing</keyword>
<name>A0A8H5FH30_9AGAR</name>
<evidence type="ECO:0000256" key="5">
    <source>
        <dbReference type="RuleBase" id="RU369067"/>
    </source>
</evidence>
<comment type="caution">
    <text evidence="9">The sequence shown here is derived from an EMBL/GenBank/DDBJ whole genome shotgun (WGS) entry which is preliminary data.</text>
</comment>
<evidence type="ECO:0000313" key="9">
    <source>
        <dbReference type="EMBL" id="KAF5336178.1"/>
    </source>
</evidence>
<dbReference type="GO" id="GO:0006364">
    <property type="term" value="P:rRNA processing"/>
    <property type="evidence" value="ECO:0007669"/>
    <property type="project" value="UniProtKB-UniRule"/>
</dbReference>
<organism evidence="9 10">
    <name type="scientific">Ephemerocybe angulata</name>
    <dbReference type="NCBI Taxonomy" id="980116"/>
    <lineage>
        <taxon>Eukaryota</taxon>
        <taxon>Fungi</taxon>
        <taxon>Dikarya</taxon>
        <taxon>Basidiomycota</taxon>
        <taxon>Agaricomycotina</taxon>
        <taxon>Agaricomycetes</taxon>
        <taxon>Agaricomycetidae</taxon>
        <taxon>Agaricales</taxon>
        <taxon>Agaricineae</taxon>
        <taxon>Psathyrellaceae</taxon>
        <taxon>Ephemerocybe</taxon>
    </lineage>
</organism>
<dbReference type="Proteomes" id="UP000541558">
    <property type="component" value="Unassembled WGS sequence"/>
</dbReference>
<feature type="compositionally biased region" description="Basic residues" evidence="7">
    <location>
        <begin position="496"/>
        <end position="505"/>
    </location>
</feature>
<evidence type="ECO:0000256" key="3">
    <source>
        <dbReference type="ARBA" id="ARBA00022737"/>
    </source>
</evidence>
<dbReference type="InterPro" id="IPR019775">
    <property type="entry name" value="WD40_repeat_CS"/>
</dbReference>
<feature type="repeat" description="WD" evidence="4">
    <location>
        <begin position="125"/>
        <end position="159"/>
    </location>
</feature>
<proteinExistence type="inferred from homology"/>
<keyword evidence="3" id="KW-0677">Repeat</keyword>
<evidence type="ECO:0000256" key="7">
    <source>
        <dbReference type="SAM" id="MobiDB-lite"/>
    </source>
</evidence>
<dbReference type="InterPro" id="IPR001680">
    <property type="entry name" value="WD40_rpt"/>
</dbReference>
<dbReference type="SUPFAM" id="SSF50978">
    <property type="entry name" value="WD40 repeat-like"/>
    <property type="match status" value="1"/>
</dbReference>
<sequence length="505" mass="55393">MQLQEVVLCSTSSQNPTAGAGAIVIHDIQTGAVLASFKQTNAGPRGVALLESRSTQGGFMLAAQSDKSILNVYNYQKDQLALKIVLPEKLSCIVVDVRGDFCAAGTSQGRIYLWEISSGILYNAWDAHYRAVNVLRFTSDGAALVSGSDDSGVSVWSVSRLVNEDLQQELPAPFCTLTDHTLPVTDIVCGLGVFPNCRVLTASADHSVKVWDLSTKSLLTTFQFPQIISMLAWDTTERFFFAVSAEGSIYQINMFRQKPRFGGQAIQAVGGLGTNDVVRIDEEYLQSQKKRLIQVGQPVSAISISLSATWLLVGTASGHIHIYDIPSHQLLRSISAHKGFSITHLQTMMKPPDLSGHISIDFKVGASADLKDTIPVKSVVPFQRTRDAKAREAHEVLVLLKDTTYPPPDFGNFYGGDEFLKEHAFFVQPVANDVPTEVNSVSLQSRVHDLENEVEQLRSQLGKAKGVNDTMWDTVVKRLVDQGKPKESEDSEESKRNRKRGRTGN</sequence>
<evidence type="ECO:0000256" key="6">
    <source>
        <dbReference type="SAM" id="Coils"/>
    </source>
</evidence>
<evidence type="ECO:0000256" key="2">
    <source>
        <dbReference type="ARBA" id="ARBA00022574"/>
    </source>
</evidence>
<comment type="similarity">
    <text evidence="1 5">Belongs to the WD repeat IPI3/WDR18 family.</text>
</comment>
<comment type="subcellular location">
    <subcellularLocation>
        <location evidence="5">Nucleus</location>
    </subcellularLocation>
</comment>
<gene>
    <name evidence="9" type="ORF">D9611_006337</name>
</gene>
<dbReference type="InterPro" id="IPR036322">
    <property type="entry name" value="WD40_repeat_dom_sf"/>
</dbReference>
<dbReference type="SMART" id="SM00320">
    <property type="entry name" value="WD40"/>
    <property type="match status" value="5"/>
</dbReference>
<dbReference type="Pfam" id="PF21031">
    <property type="entry name" value="WDR54"/>
    <property type="match status" value="1"/>
</dbReference>
<dbReference type="GO" id="GO:0005656">
    <property type="term" value="C:nuclear pre-replicative complex"/>
    <property type="evidence" value="ECO:0007669"/>
    <property type="project" value="TreeGrafter"/>
</dbReference>
<feature type="region of interest" description="Disordered" evidence="7">
    <location>
        <begin position="479"/>
        <end position="505"/>
    </location>
</feature>
<dbReference type="GO" id="GO:0006261">
    <property type="term" value="P:DNA-templated DNA replication"/>
    <property type="evidence" value="ECO:0007669"/>
    <property type="project" value="TreeGrafter"/>
</dbReference>
<comment type="function">
    <text evidence="5">Component of the RIX1 complex required for processing of ITS2 sequences from 35S pre-rRNA.</text>
</comment>